<gene>
    <name evidence="1" type="ORF">H5410_015538</name>
</gene>
<protein>
    <submittedName>
        <fullName evidence="1">Uncharacterized protein</fullName>
    </submittedName>
</protein>
<evidence type="ECO:0000313" key="1">
    <source>
        <dbReference type="EMBL" id="KAG5615714.1"/>
    </source>
</evidence>
<dbReference type="AlphaFoldDB" id="A0A9J5ZUP7"/>
<organism evidence="1 2">
    <name type="scientific">Solanum commersonii</name>
    <name type="common">Commerson's wild potato</name>
    <name type="synonym">Commerson's nightshade</name>
    <dbReference type="NCBI Taxonomy" id="4109"/>
    <lineage>
        <taxon>Eukaryota</taxon>
        <taxon>Viridiplantae</taxon>
        <taxon>Streptophyta</taxon>
        <taxon>Embryophyta</taxon>
        <taxon>Tracheophyta</taxon>
        <taxon>Spermatophyta</taxon>
        <taxon>Magnoliopsida</taxon>
        <taxon>eudicotyledons</taxon>
        <taxon>Gunneridae</taxon>
        <taxon>Pentapetalae</taxon>
        <taxon>asterids</taxon>
        <taxon>lamiids</taxon>
        <taxon>Solanales</taxon>
        <taxon>Solanaceae</taxon>
        <taxon>Solanoideae</taxon>
        <taxon>Solaneae</taxon>
        <taxon>Solanum</taxon>
    </lineage>
</organism>
<sequence>MPSPKGKNEVGERKEQSADRRVVLRSRVGLPKVTNLEDAEDQGRKAMKLTKGWIAEPDLLCRMALRIIFLATINTFLNI</sequence>
<accession>A0A9J5ZUP7</accession>
<dbReference type="Proteomes" id="UP000824120">
    <property type="component" value="Chromosome 3"/>
</dbReference>
<evidence type="ECO:0000313" key="2">
    <source>
        <dbReference type="Proteomes" id="UP000824120"/>
    </source>
</evidence>
<dbReference type="EMBL" id="JACXVP010000003">
    <property type="protein sequence ID" value="KAG5615714.1"/>
    <property type="molecule type" value="Genomic_DNA"/>
</dbReference>
<keyword evidence="2" id="KW-1185">Reference proteome</keyword>
<comment type="caution">
    <text evidence="1">The sequence shown here is derived from an EMBL/GenBank/DDBJ whole genome shotgun (WGS) entry which is preliminary data.</text>
</comment>
<name>A0A9J5ZUP7_SOLCO</name>
<reference evidence="1 2" key="1">
    <citation type="submission" date="2020-09" db="EMBL/GenBank/DDBJ databases">
        <title>De no assembly of potato wild relative species, Solanum commersonii.</title>
        <authorList>
            <person name="Cho K."/>
        </authorList>
    </citation>
    <scope>NUCLEOTIDE SEQUENCE [LARGE SCALE GENOMIC DNA]</scope>
    <source>
        <strain evidence="1">LZ3.2</strain>
        <tissue evidence="1">Leaf</tissue>
    </source>
</reference>
<proteinExistence type="predicted"/>